<keyword evidence="2" id="KW-1185">Reference proteome</keyword>
<proteinExistence type="predicted"/>
<reference evidence="1 2" key="1">
    <citation type="submission" date="2023-03" db="EMBL/GenBank/DDBJ databases">
        <title>Genome insight into feeding habits of ladybird beetles.</title>
        <authorList>
            <person name="Li H.-S."/>
            <person name="Huang Y.-H."/>
            <person name="Pang H."/>
        </authorList>
    </citation>
    <scope>NUCLEOTIDE SEQUENCE [LARGE SCALE GENOMIC DNA]</scope>
    <source>
        <strain evidence="1">SYSU_2023b</strain>
        <tissue evidence="1">Whole body</tissue>
    </source>
</reference>
<feature type="non-terminal residue" evidence="1">
    <location>
        <position position="1"/>
    </location>
</feature>
<comment type="caution">
    <text evidence="1">The sequence shown here is derived from an EMBL/GenBank/DDBJ whole genome shotgun (WGS) entry which is preliminary data.</text>
</comment>
<protein>
    <submittedName>
        <fullName evidence="1">Uncharacterized protein</fullName>
    </submittedName>
</protein>
<organism evidence="1 2">
    <name type="scientific">Henosepilachna vigintioctopunctata</name>
    <dbReference type="NCBI Taxonomy" id="420089"/>
    <lineage>
        <taxon>Eukaryota</taxon>
        <taxon>Metazoa</taxon>
        <taxon>Ecdysozoa</taxon>
        <taxon>Arthropoda</taxon>
        <taxon>Hexapoda</taxon>
        <taxon>Insecta</taxon>
        <taxon>Pterygota</taxon>
        <taxon>Neoptera</taxon>
        <taxon>Endopterygota</taxon>
        <taxon>Coleoptera</taxon>
        <taxon>Polyphaga</taxon>
        <taxon>Cucujiformia</taxon>
        <taxon>Coccinelloidea</taxon>
        <taxon>Coccinellidae</taxon>
        <taxon>Epilachninae</taxon>
        <taxon>Epilachnini</taxon>
        <taxon>Henosepilachna</taxon>
    </lineage>
</organism>
<accession>A0AAW1U2P0</accession>
<sequence>AERPQTTDSRIRDERQLTYVNPTCLELIKVVNFASETNCRHYSSSPRPRGPSGAIRGAARERHALGDVGDAGKKGFCEMWTSCGSKGLNQHRTHPYKPPVRQTLELDIEIKLSHYKKISFITEMNQTFLNGSEQNWPLDSE</sequence>
<gene>
    <name evidence="1" type="ORF">WA026_005724</name>
</gene>
<evidence type="ECO:0000313" key="2">
    <source>
        <dbReference type="Proteomes" id="UP001431783"/>
    </source>
</evidence>
<evidence type="ECO:0000313" key="1">
    <source>
        <dbReference type="EMBL" id="KAK9874908.1"/>
    </source>
</evidence>
<dbReference type="Proteomes" id="UP001431783">
    <property type="component" value="Unassembled WGS sequence"/>
</dbReference>
<dbReference type="AlphaFoldDB" id="A0AAW1U2P0"/>
<name>A0AAW1U2P0_9CUCU</name>
<dbReference type="EMBL" id="JARQZJ010000032">
    <property type="protein sequence ID" value="KAK9874908.1"/>
    <property type="molecule type" value="Genomic_DNA"/>
</dbReference>